<dbReference type="PANTHER" id="PTHR12145">
    <property type="entry name" value="MANNAN ENDO-1,6-ALPHA-MANNOSIDASE DCW1"/>
    <property type="match status" value="1"/>
</dbReference>
<keyword evidence="11" id="KW-0812">Transmembrane</keyword>
<comment type="catalytic activity">
    <reaction evidence="1 10">
        <text>Random hydrolysis of (1-&gt;6)-alpha-D-mannosidic linkages in unbranched (1-&gt;6)-mannans.</text>
        <dbReference type="EC" id="3.2.1.101"/>
    </reaction>
</comment>
<dbReference type="SUPFAM" id="SSF48208">
    <property type="entry name" value="Six-hairpin glycosidases"/>
    <property type="match status" value="1"/>
</dbReference>
<keyword evidence="7 11" id="KW-0472">Membrane</keyword>
<dbReference type="GO" id="GO:0008496">
    <property type="term" value="F:mannan endo-1,6-alpha-mannosidase activity"/>
    <property type="evidence" value="ECO:0007669"/>
    <property type="project" value="UniProtKB-UniRule"/>
</dbReference>
<sequence>MLFSRLPLWAITFGAGIANGIDLNPDDIDSIKSSASTVAAGMMSHYTGYRPGDNPGNLPPPYYWWEAGAMFGHLVEYWYYTGDDQYNAHTQQAITWQAGTDAEFMPPNQTLSEGNDDQIFWAFAAMSAAELNFPAPEGNGPSYLTMAIAVYNLQSARWDNKTCGGGLRWQILSQNTGWDYKNAVANGGLFQLSARLARYTGEDKYANWAEKHWDWFSTSVLYEPSTHQINDGTDVTANCTKSNPTQWSYNYGLWFTGLAYMYSATQDQKWLTELKAILNTYFTNFYPQASGGKILVEIVCEPSGNCDTDNLCFKSFSMRWLALTAQLVPELADQINPYLRASGKAAAGQCSGGSDGNTCGMKWTQTAWDGSTGVGQQMSALAAIDANMLRLKKLNLPYTAKTGGTSKGDPSAGTETGPGNNIIDLIYTRKITTADQAGAGILTAMALAFTLGGGYWILGTSA</sequence>
<protein>
    <recommendedName>
        <fullName evidence="4 10">Mannan endo-1,6-alpha-mannosidase</fullName>
        <ecNumber evidence="4 10">3.2.1.101</ecNumber>
    </recommendedName>
</protein>
<evidence type="ECO:0000256" key="8">
    <source>
        <dbReference type="ARBA" id="ARBA00023180"/>
    </source>
</evidence>
<feature type="signal peptide" evidence="12">
    <location>
        <begin position="1"/>
        <end position="20"/>
    </location>
</feature>
<dbReference type="PIRSF" id="PIRSF016302">
    <property type="entry name" value="Man_a_manosd"/>
    <property type="match status" value="1"/>
</dbReference>
<name>A0AAQ3M4M0_9PEZI</name>
<dbReference type="Proteomes" id="UP001303373">
    <property type="component" value="Chromosome 6"/>
</dbReference>
<gene>
    <name evidence="13" type="ORF">R9X50_00438000</name>
</gene>
<evidence type="ECO:0000256" key="7">
    <source>
        <dbReference type="ARBA" id="ARBA00023136"/>
    </source>
</evidence>
<dbReference type="GO" id="GO:0012505">
    <property type="term" value="C:endomembrane system"/>
    <property type="evidence" value="ECO:0007669"/>
    <property type="project" value="UniProtKB-SubCell"/>
</dbReference>
<dbReference type="EC" id="3.2.1.101" evidence="4 10"/>
<evidence type="ECO:0000256" key="5">
    <source>
        <dbReference type="ARBA" id="ARBA00022729"/>
    </source>
</evidence>
<dbReference type="GO" id="GO:0016052">
    <property type="term" value="P:carbohydrate catabolic process"/>
    <property type="evidence" value="ECO:0007669"/>
    <property type="project" value="InterPro"/>
</dbReference>
<evidence type="ECO:0000256" key="6">
    <source>
        <dbReference type="ARBA" id="ARBA00022801"/>
    </source>
</evidence>
<proteinExistence type="inferred from homology"/>
<feature type="transmembrane region" description="Helical" evidence="11">
    <location>
        <begin position="437"/>
        <end position="458"/>
    </location>
</feature>
<dbReference type="EMBL" id="CP138585">
    <property type="protein sequence ID" value="WPH01534.1"/>
    <property type="molecule type" value="Genomic_DNA"/>
</dbReference>
<dbReference type="Gene3D" id="1.50.10.20">
    <property type="match status" value="1"/>
</dbReference>
<evidence type="ECO:0000256" key="10">
    <source>
        <dbReference type="PIRNR" id="PIRNR016302"/>
    </source>
</evidence>
<evidence type="ECO:0000256" key="1">
    <source>
        <dbReference type="ARBA" id="ARBA00001452"/>
    </source>
</evidence>
<evidence type="ECO:0000313" key="14">
    <source>
        <dbReference type="Proteomes" id="UP001303373"/>
    </source>
</evidence>
<accession>A0AAQ3M4M0</accession>
<keyword evidence="5 12" id="KW-0732">Signal</keyword>
<reference evidence="13 14" key="1">
    <citation type="submission" date="2023-11" db="EMBL/GenBank/DDBJ databases">
        <title>An acidophilic fungus is an integral part of prey digestion in a carnivorous sundew plant.</title>
        <authorList>
            <person name="Tsai I.J."/>
        </authorList>
    </citation>
    <scope>NUCLEOTIDE SEQUENCE [LARGE SCALE GENOMIC DNA]</scope>
    <source>
        <strain evidence="13">169a</strain>
    </source>
</reference>
<evidence type="ECO:0000256" key="4">
    <source>
        <dbReference type="ARBA" id="ARBA00012350"/>
    </source>
</evidence>
<dbReference type="FunFam" id="1.50.10.20:FF:000006">
    <property type="entry name" value="Mannan endo-1,6-alpha-mannosidase"/>
    <property type="match status" value="1"/>
</dbReference>
<dbReference type="PANTHER" id="PTHR12145:SF36">
    <property type="entry name" value="MANNAN ENDO-1,6-ALPHA-MANNOSIDASE DCW1"/>
    <property type="match status" value="1"/>
</dbReference>
<dbReference type="Pfam" id="PF03663">
    <property type="entry name" value="Glyco_hydro_76"/>
    <property type="match status" value="1"/>
</dbReference>
<keyword evidence="11" id="KW-1133">Transmembrane helix</keyword>
<keyword evidence="6 10" id="KW-0378">Hydrolase</keyword>
<dbReference type="InterPro" id="IPR014480">
    <property type="entry name" value="Mannan-1_6-alpha_mannosidase"/>
</dbReference>
<dbReference type="InterPro" id="IPR005198">
    <property type="entry name" value="Glyco_hydro_76"/>
</dbReference>
<comment type="subcellular location">
    <subcellularLocation>
        <location evidence="2">Endomembrane system</location>
    </subcellularLocation>
</comment>
<evidence type="ECO:0000256" key="9">
    <source>
        <dbReference type="ARBA" id="ARBA00023295"/>
    </source>
</evidence>
<dbReference type="GO" id="GO:0009272">
    <property type="term" value="P:fungal-type cell wall biogenesis"/>
    <property type="evidence" value="ECO:0007669"/>
    <property type="project" value="TreeGrafter"/>
</dbReference>
<dbReference type="InterPro" id="IPR008928">
    <property type="entry name" value="6-hairpin_glycosidase_sf"/>
</dbReference>
<evidence type="ECO:0000256" key="12">
    <source>
        <dbReference type="SAM" id="SignalP"/>
    </source>
</evidence>
<evidence type="ECO:0000313" key="13">
    <source>
        <dbReference type="EMBL" id="WPH01534.1"/>
    </source>
</evidence>
<evidence type="ECO:0000256" key="11">
    <source>
        <dbReference type="SAM" id="Phobius"/>
    </source>
</evidence>
<keyword evidence="14" id="KW-1185">Reference proteome</keyword>
<keyword evidence="8" id="KW-0325">Glycoprotein</keyword>
<evidence type="ECO:0000256" key="3">
    <source>
        <dbReference type="ARBA" id="ARBA00009699"/>
    </source>
</evidence>
<comment type="similarity">
    <text evidence="3 10">Belongs to the glycosyl hydrolase 76 family.</text>
</comment>
<feature type="chain" id="PRO_5043042868" description="Mannan endo-1,6-alpha-mannosidase" evidence="12">
    <location>
        <begin position="21"/>
        <end position="462"/>
    </location>
</feature>
<keyword evidence="9 10" id="KW-0326">Glycosidase</keyword>
<organism evidence="13 14">
    <name type="scientific">Acrodontium crateriforme</name>
    <dbReference type="NCBI Taxonomy" id="150365"/>
    <lineage>
        <taxon>Eukaryota</taxon>
        <taxon>Fungi</taxon>
        <taxon>Dikarya</taxon>
        <taxon>Ascomycota</taxon>
        <taxon>Pezizomycotina</taxon>
        <taxon>Dothideomycetes</taxon>
        <taxon>Dothideomycetidae</taxon>
        <taxon>Mycosphaerellales</taxon>
        <taxon>Teratosphaeriaceae</taxon>
        <taxon>Acrodontium</taxon>
    </lineage>
</organism>
<evidence type="ECO:0000256" key="2">
    <source>
        <dbReference type="ARBA" id="ARBA00004308"/>
    </source>
</evidence>
<dbReference type="AlphaFoldDB" id="A0AAQ3M4M0"/>